<dbReference type="Proteomes" id="UP001273935">
    <property type="component" value="Unassembled WGS sequence"/>
</dbReference>
<protein>
    <submittedName>
        <fullName evidence="1">SGNH/GDSL hydrolase family protein</fullName>
    </submittedName>
</protein>
<dbReference type="EMBL" id="JAWJUL010000106">
    <property type="protein sequence ID" value="MDV3442208.1"/>
    <property type="molecule type" value="Genomic_DNA"/>
</dbReference>
<dbReference type="InterPro" id="IPR036514">
    <property type="entry name" value="SGNH_hydro_sf"/>
</dbReference>
<keyword evidence="1" id="KW-0378">Hydrolase</keyword>
<organism evidence="1 2">
    <name type="scientific">Metapseudomonas otitidis</name>
    <dbReference type="NCBI Taxonomy" id="319939"/>
    <lineage>
        <taxon>Bacteria</taxon>
        <taxon>Pseudomonadati</taxon>
        <taxon>Pseudomonadota</taxon>
        <taxon>Gammaproteobacteria</taxon>
        <taxon>Pseudomonadales</taxon>
        <taxon>Pseudomonadaceae</taxon>
        <taxon>Metapseudomonas</taxon>
    </lineage>
</organism>
<dbReference type="Pfam" id="PF00657">
    <property type="entry name" value="Lipase_GDSL"/>
    <property type="match status" value="1"/>
</dbReference>
<dbReference type="GO" id="GO:0016787">
    <property type="term" value="F:hydrolase activity"/>
    <property type="evidence" value="ECO:0007669"/>
    <property type="project" value="UniProtKB-KW"/>
</dbReference>
<proteinExistence type="predicted"/>
<keyword evidence="2" id="KW-1185">Reference proteome</keyword>
<dbReference type="Gene3D" id="3.40.50.1110">
    <property type="entry name" value="SGNH hydrolase"/>
    <property type="match status" value="1"/>
</dbReference>
<accession>A0ABU3XWB1</accession>
<sequence>MAINTVLVFGDSLSDIGKKWVTKAGYMARKTGQMKVSPSGRFSDCRNWTDFMYEQATGRTLITDTANSTIKLSNRHTTLNSNSLLQGVTFEDFQYANYAEGGACGDTPANLRAFLGTFEDQIKAFISDCKNNKITLGNTLFIIWFGANDLYTAGRDPAGMATVAEKIASIHRDTLNDFVTQWNNAMRLEKRRREEAVGIFELENIRARGEKESNFIFVNLARPLSSVRYTLQLKKAEQSLLSAAKPMSFEMASMNPFKSNMWLAESTMRSVEIDNPDNKKIKEYIQLKNVVSHIKSLEQGVLNFNLALALHTRKKGDGLVEIGSCMSEETISKLVAGNYGLRTGADTQEALHVSSADYSTNNLTAPMTTIDEVHPTDHVYRLIWLEIYEEIKKCGCSFGSLSNARGAPTLSNLSGPGAQERVNFARVLQQIPGARANLKPP</sequence>
<evidence type="ECO:0000313" key="1">
    <source>
        <dbReference type="EMBL" id="MDV3442208.1"/>
    </source>
</evidence>
<comment type="caution">
    <text evidence="1">The sequence shown here is derived from an EMBL/GenBank/DDBJ whole genome shotgun (WGS) entry which is preliminary data.</text>
</comment>
<gene>
    <name evidence="1" type="ORF">R0G64_22595</name>
</gene>
<reference evidence="1 2" key="1">
    <citation type="submission" date="2023-10" db="EMBL/GenBank/DDBJ databases">
        <title>Pseudomonas otitidis isolated from a paediatric patient with cystic fibrosis in Chile.</title>
        <authorList>
            <person name="Amsteins-Romero L."/>
            <person name="Opazo-Capurro A."/>
            <person name="Matus-Kohler M."/>
            <person name="Gonzalez-Rocha G."/>
        </authorList>
    </citation>
    <scope>NUCLEOTIDE SEQUENCE [LARGE SCALE GENOMIC DNA]</scope>
    <source>
        <strain evidence="1 2">P-714</strain>
    </source>
</reference>
<dbReference type="RefSeq" id="WP_317234324.1">
    <property type="nucleotide sequence ID" value="NZ_JAWJUL010000106.1"/>
</dbReference>
<evidence type="ECO:0000313" key="2">
    <source>
        <dbReference type="Proteomes" id="UP001273935"/>
    </source>
</evidence>
<dbReference type="SUPFAM" id="SSF52266">
    <property type="entry name" value="SGNH hydrolase"/>
    <property type="match status" value="1"/>
</dbReference>
<name>A0ABU3XWB1_9GAMM</name>
<dbReference type="InterPro" id="IPR001087">
    <property type="entry name" value="GDSL"/>
</dbReference>